<gene>
    <name evidence="2" type="ORF">ASPBRDRAFT_53187</name>
</gene>
<protein>
    <submittedName>
        <fullName evidence="2">Uncharacterized protein</fullName>
    </submittedName>
</protein>
<dbReference type="GeneID" id="93579510"/>
<name>A0A1L9UUA5_ASPBC</name>
<dbReference type="OMA" id="QMEIYAL"/>
<evidence type="ECO:0000313" key="3">
    <source>
        <dbReference type="Proteomes" id="UP000184499"/>
    </source>
</evidence>
<evidence type="ECO:0000256" key="1">
    <source>
        <dbReference type="SAM" id="MobiDB-lite"/>
    </source>
</evidence>
<proteinExistence type="predicted"/>
<accession>A0A1L9UUA5</accession>
<keyword evidence="3" id="KW-1185">Reference proteome</keyword>
<organism evidence="2 3">
    <name type="scientific">Aspergillus brasiliensis (strain CBS 101740 / IMI 381727 / IBT 21946)</name>
    <dbReference type="NCBI Taxonomy" id="767769"/>
    <lineage>
        <taxon>Eukaryota</taxon>
        <taxon>Fungi</taxon>
        <taxon>Dikarya</taxon>
        <taxon>Ascomycota</taxon>
        <taxon>Pezizomycotina</taxon>
        <taxon>Eurotiomycetes</taxon>
        <taxon>Eurotiomycetidae</taxon>
        <taxon>Eurotiales</taxon>
        <taxon>Aspergillaceae</taxon>
        <taxon>Aspergillus</taxon>
        <taxon>Aspergillus subgen. Circumdati</taxon>
    </lineage>
</organism>
<dbReference type="AlphaFoldDB" id="A0A1L9UUA5"/>
<dbReference type="VEuPathDB" id="FungiDB:ASPBRDRAFT_53187"/>
<evidence type="ECO:0000313" key="2">
    <source>
        <dbReference type="EMBL" id="OJJ75257.1"/>
    </source>
</evidence>
<dbReference type="OrthoDB" id="4497196at2759"/>
<feature type="region of interest" description="Disordered" evidence="1">
    <location>
        <begin position="184"/>
        <end position="204"/>
    </location>
</feature>
<dbReference type="RefSeq" id="XP_067482505.1">
    <property type="nucleotide sequence ID" value="XM_067627022.1"/>
</dbReference>
<dbReference type="EMBL" id="KV878681">
    <property type="protein sequence ID" value="OJJ75257.1"/>
    <property type="molecule type" value="Genomic_DNA"/>
</dbReference>
<dbReference type="Proteomes" id="UP000184499">
    <property type="component" value="Unassembled WGS sequence"/>
</dbReference>
<sequence length="204" mass="23604">MHSDPSLTAKAASNAEDEVLRPLNELHRIIRGMYHEIQGHQVTILSLEEWVRTIDPNTYVQLKPWPQTLINAYDEYKFFVNLINTKKMGYKEFKDTSDKEELAGTSDCRFKRLQLALEWGQVALSATEARLHVLVTYKNAFRDKRSIDGHIDQANHNLNSARDAVREAGINYRRYWANVAQEPPCEKGIPYEDEEEEENKATNP</sequence>
<reference evidence="3" key="1">
    <citation type="journal article" date="2017" name="Genome Biol.">
        <title>Comparative genomics reveals high biological diversity and specific adaptations in the industrially and medically important fungal genus Aspergillus.</title>
        <authorList>
            <person name="de Vries R.P."/>
            <person name="Riley R."/>
            <person name="Wiebenga A."/>
            <person name="Aguilar-Osorio G."/>
            <person name="Amillis S."/>
            <person name="Uchima C.A."/>
            <person name="Anderluh G."/>
            <person name="Asadollahi M."/>
            <person name="Askin M."/>
            <person name="Barry K."/>
            <person name="Battaglia E."/>
            <person name="Bayram O."/>
            <person name="Benocci T."/>
            <person name="Braus-Stromeyer S.A."/>
            <person name="Caldana C."/>
            <person name="Canovas D."/>
            <person name="Cerqueira G.C."/>
            <person name="Chen F."/>
            <person name="Chen W."/>
            <person name="Choi C."/>
            <person name="Clum A."/>
            <person name="Dos Santos R.A."/>
            <person name="Damasio A.R."/>
            <person name="Diallinas G."/>
            <person name="Emri T."/>
            <person name="Fekete E."/>
            <person name="Flipphi M."/>
            <person name="Freyberg S."/>
            <person name="Gallo A."/>
            <person name="Gournas C."/>
            <person name="Habgood R."/>
            <person name="Hainaut M."/>
            <person name="Harispe M.L."/>
            <person name="Henrissat B."/>
            <person name="Hilden K.S."/>
            <person name="Hope R."/>
            <person name="Hossain A."/>
            <person name="Karabika E."/>
            <person name="Karaffa L."/>
            <person name="Karanyi Z."/>
            <person name="Krasevec N."/>
            <person name="Kuo A."/>
            <person name="Kusch H."/>
            <person name="LaButti K."/>
            <person name="Lagendijk E.L."/>
            <person name="Lapidus A."/>
            <person name="Levasseur A."/>
            <person name="Lindquist E."/>
            <person name="Lipzen A."/>
            <person name="Logrieco A.F."/>
            <person name="MacCabe A."/>
            <person name="Maekelae M.R."/>
            <person name="Malavazi I."/>
            <person name="Melin P."/>
            <person name="Meyer V."/>
            <person name="Mielnichuk N."/>
            <person name="Miskei M."/>
            <person name="Molnar A.P."/>
            <person name="Mule G."/>
            <person name="Ngan C.Y."/>
            <person name="Orejas M."/>
            <person name="Orosz E."/>
            <person name="Ouedraogo J.P."/>
            <person name="Overkamp K.M."/>
            <person name="Park H.-S."/>
            <person name="Perrone G."/>
            <person name="Piumi F."/>
            <person name="Punt P.J."/>
            <person name="Ram A.F."/>
            <person name="Ramon A."/>
            <person name="Rauscher S."/>
            <person name="Record E."/>
            <person name="Riano-Pachon D.M."/>
            <person name="Robert V."/>
            <person name="Roehrig J."/>
            <person name="Ruller R."/>
            <person name="Salamov A."/>
            <person name="Salih N.S."/>
            <person name="Samson R.A."/>
            <person name="Sandor E."/>
            <person name="Sanguinetti M."/>
            <person name="Schuetze T."/>
            <person name="Sepcic K."/>
            <person name="Shelest E."/>
            <person name="Sherlock G."/>
            <person name="Sophianopoulou V."/>
            <person name="Squina F.M."/>
            <person name="Sun H."/>
            <person name="Susca A."/>
            <person name="Todd R.B."/>
            <person name="Tsang A."/>
            <person name="Unkles S.E."/>
            <person name="van de Wiele N."/>
            <person name="van Rossen-Uffink D."/>
            <person name="Oliveira J.V."/>
            <person name="Vesth T.C."/>
            <person name="Visser J."/>
            <person name="Yu J.-H."/>
            <person name="Zhou M."/>
            <person name="Andersen M.R."/>
            <person name="Archer D.B."/>
            <person name="Baker S.E."/>
            <person name="Benoit I."/>
            <person name="Brakhage A.A."/>
            <person name="Braus G.H."/>
            <person name="Fischer R."/>
            <person name="Frisvad J.C."/>
            <person name="Goldman G.H."/>
            <person name="Houbraken J."/>
            <person name="Oakley B."/>
            <person name="Pocsi I."/>
            <person name="Scazzocchio C."/>
            <person name="Seiboth B."/>
            <person name="vanKuyk P.A."/>
            <person name="Wortman J."/>
            <person name="Dyer P.S."/>
            <person name="Grigoriev I.V."/>
        </authorList>
    </citation>
    <scope>NUCLEOTIDE SEQUENCE [LARGE SCALE GENOMIC DNA]</scope>
    <source>
        <strain evidence="3">CBS 101740 / IMI 381727 / IBT 21946</strain>
    </source>
</reference>